<protein>
    <submittedName>
        <fullName evidence="3">Helicase-related protein</fullName>
    </submittedName>
</protein>
<evidence type="ECO:0000256" key="1">
    <source>
        <dbReference type="SAM" id="MobiDB-lite"/>
    </source>
</evidence>
<name>A0ABT9DBR1_9CELL</name>
<dbReference type="InterPro" id="IPR027417">
    <property type="entry name" value="P-loop_NTPase"/>
</dbReference>
<proteinExistence type="predicted"/>
<dbReference type="RefSeq" id="WP_304602030.1">
    <property type="nucleotide sequence ID" value="NZ_JAUQYP010000002.1"/>
</dbReference>
<evidence type="ECO:0000259" key="2">
    <source>
        <dbReference type="SMART" id="SM00487"/>
    </source>
</evidence>
<reference evidence="3 4" key="1">
    <citation type="submission" date="2023-07" db="EMBL/GenBank/DDBJ databases">
        <title>Description of novel actinomycetes strains, isolated from tidal flat sediment.</title>
        <authorList>
            <person name="Lu C."/>
        </authorList>
    </citation>
    <scope>NUCLEOTIDE SEQUENCE [LARGE SCALE GENOMIC DNA]</scope>
    <source>
        <strain evidence="3 4">SYSU T00b441</strain>
    </source>
</reference>
<dbReference type="SMART" id="SM00487">
    <property type="entry name" value="DEXDc"/>
    <property type="match status" value="1"/>
</dbReference>
<evidence type="ECO:0000313" key="3">
    <source>
        <dbReference type="EMBL" id="MDO8108322.1"/>
    </source>
</evidence>
<comment type="caution">
    <text evidence="3">The sequence shown here is derived from an EMBL/GenBank/DDBJ whole genome shotgun (WGS) entry which is preliminary data.</text>
</comment>
<keyword evidence="3" id="KW-0378">Hydrolase</keyword>
<keyword evidence="3" id="KW-0067">ATP-binding</keyword>
<sequence length="1066" mass="118060">MTTDHRPDVDAVMSGLKDFQRATVEYVHRRLWTDDDAVKRFLVADEVGLGKTLVAKGLIATTVDHLWDTPKRIDIVYICSNQQIARQNLSRLNVVDGQKLDHADRLTMLPTVIKRLNDRRINIVSFTPGTSFHVKGGGGKAPERVVLYWLLAAAYGRDYVRPTRWLKFFRGGSGRESFARQLDSFDRSSLDADIVVAFRDELEKTQGPNAGPLRTELEKCVQEFNYLRGDPHWRLSSRRYALIGALRSVVARASVEALEPDLVIMDEFQRFKDLMAPGSDAAELAHAIFNHPDAKVLLLSATPFKMYTLPDEPEGDDHYRDFVSTVRFLAGDDAAAGIEADLRTMRAALVDGSSVDAARAAKDRVETALRRVMCRTERLAVSTDRDGMLRETRAAANGVELTELRALRGLNSVARAVGRPDIFELWRSAPYLLNLMDQQGYKVKEDLLDHRSDPAVARALETAEGMLPWEDVERYRALDPGNAKLRSLIADALDPGAWRLPWLPPSLPYVELSGTYTDPALRQYTKRLVFSAWTVVPKAISVMVSYEAERRATDQAASRRESYSARRTTPLLQYRLKDGAPGAMPVLALAYPSSTLAQLGDPLAIARAVAERLPAPRDAVLDAVRDRVTRALDRLPTSTSAAGPPDRRWYWAAPVLLDRVAAVPDQQRFEAGFGLGDDDDPDDVGRGLAEHVAALRAIRAEELGPRPDDLVDVLARLALAGPGVCALRALSRVAGGHDALADPSTRLHASVVAGGLRSLFNRPELMAILRAEEAAEEHYWRLVLDQALDGGLQATLDEYAHVLLESEGLQDAPSPLRAERIAGRMREALRLKTTSNAVDEFQPHDAGFTVERHTMRSHFAARFGRARAEDQAAVRETHVQTAFNSPFWPFVLASTSVGQEGLDFHTYSHAVVHWNLPGNPVDLEQREGRVHRYKGHAVRKNVAARHADAAFHATVDDPWFAMFLAAAEGREEGASDIVPSWVYAGPAAIERYVPAMPLSSEVARYHRLQRTVGAYRLVIGQPRQDDLIRYVGDGADLEWMRMDLGPRSGTRGPEKPASPSTGEAGL</sequence>
<dbReference type="Pfam" id="PF00271">
    <property type="entry name" value="Helicase_C"/>
    <property type="match status" value="1"/>
</dbReference>
<dbReference type="Gene3D" id="3.40.50.300">
    <property type="entry name" value="P-loop containing nucleotide triphosphate hydrolases"/>
    <property type="match status" value="2"/>
</dbReference>
<dbReference type="SUPFAM" id="SSF52540">
    <property type="entry name" value="P-loop containing nucleoside triphosphate hydrolases"/>
    <property type="match status" value="2"/>
</dbReference>
<dbReference type="GO" id="GO:0004386">
    <property type="term" value="F:helicase activity"/>
    <property type="evidence" value="ECO:0007669"/>
    <property type="project" value="UniProtKB-KW"/>
</dbReference>
<feature type="region of interest" description="Disordered" evidence="1">
    <location>
        <begin position="1042"/>
        <end position="1066"/>
    </location>
</feature>
<dbReference type="EMBL" id="JAUQYP010000002">
    <property type="protein sequence ID" value="MDO8108322.1"/>
    <property type="molecule type" value="Genomic_DNA"/>
</dbReference>
<feature type="domain" description="Helicase ATP-binding" evidence="2">
    <location>
        <begin position="12"/>
        <end position="323"/>
    </location>
</feature>
<gene>
    <name evidence="3" type="ORF">Q6348_14080</name>
</gene>
<dbReference type="Proteomes" id="UP001232536">
    <property type="component" value="Unassembled WGS sequence"/>
</dbReference>
<keyword evidence="4" id="KW-1185">Reference proteome</keyword>
<dbReference type="InterPro" id="IPR001650">
    <property type="entry name" value="Helicase_C-like"/>
</dbReference>
<dbReference type="InterPro" id="IPR014001">
    <property type="entry name" value="Helicase_ATP-bd"/>
</dbReference>
<organism evidence="3 4">
    <name type="scientific">Actinotalea lenta</name>
    <dbReference type="NCBI Taxonomy" id="3064654"/>
    <lineage>
        <taxon>Bacteria</taxon>
        <taxon>Bacillati</taxon>
        <taxon>Actinomycetota</taxon>
        <taxon>Actinomycetes</taxon>
        <taxon>Micrococcales</taxon>
        <taxon>Cellulomonadaceae</taxon>
        <taxon>Actinotalea</taxon>
    </lineage>
</organism>
<evidence type="ECO:0000313" key="4">
    <source>
        <dbReference type="Proteomes" id="UP001232536"/>
    </source>
</evidence>
<keyword evidence="3" id="KW-0347">Helicase</keyword>
<keyword evidence="3" id="KW-0547">Nucleotide-binding</keyword>
<accession>A0ABT9DBR1</accession>